<evidence type="ECO:0000313" key="1">
    <source>
        <dbReference type="EMBL" id="CAD7425788.1"/>
    </source>
</evidence>
<name>A0A7R9E3M0_9NEOP</name>
<proteinExistence type="predicted"/>
<dbReference type="AlphaFoldDB" id="A0A7R9E3M0"/>
<accession>A0A7R9E3M0</accession>
<sequence>MSEVWVYLDGHITAKVVDTIRQSVSLDDVSGRSRYLQPLYSKTPLPKLISIFPVTAKVYSYLPRHDNGNAIDHYKRRAPALLTSPGFDLALECVRQSVTFQCMEILVDEMWRTLPLDEVLPWLRVPSREYRALGIHRGLFTASYYPFGLYALSTNYANGLGIGKVDRGSEPAFAWRESGKPFRKNHPPVHQTEIRTSISPSSAVGLNTTSALANYATEEGLSYESWLWLGEEESPVATRAGDDWEGEIVL</sequence>
<gene>
    <name evidence="1" type="ORF">TMSB3V08_LOCUS2691</name>
</gene>
<reference evidence="1" key="1">
    <citation type="submission" date="2020-11" db="EMBL/GenBank/DDBJ databases">
        <authorList>
            <person name="Tran Van P."/>
        </authorList>
    </citation>
    <scope>NUCLEOTIDE SEQUENCE</scope>
</reference>
<dbReference type="EMBL" id="OB793029">
    <property type="protein sequence ID" value="CAD7425788.1"/>
    <property type="molecule type" value="Genomic_DNA"/>
</dbReference>
<protein>
    <submittedName>
        <fullName evidence="1">Uncharacterized protein</fullName>
    </submittedName>
</protein>
<organism evidence="1">
    <name type="scientific">Timema monikensis</name>
    <dbReference type="NCBI Taxonomy" id="170555"/>
    <lineage>
        <taxon>Eukaryota</taxon>
        <taxon>Metazoa</taxon>
        <taxon>Ecdysozoa</taxon>
        <taxon>Arthropoda</taxon>
        <taxon>Hexapoda</taxon>
        <taxon>Insecta</taxon>
        <taxon>Pterygota</taxon>
        <taxon>Neoptera</taxon>
        <taxon>Polyneoptera</taxon>
        <taxon>Phasmatodea</taxon>
        <taxon>Timematodea</taxon>
        <taxon>Timematoidea</taxon>
        <taxon>Timematidae</taxon>
        <taxon>Timema</taxon>
    </lineage>
</organism>